<feature type="domain" description="Partial AB-hydrolase lipase" evidence="8">
    <location>
        <begin position="88"/>
        <end position="147"/>
    </location>
</feature>
<keyword evidence="10" id="KW-1185">Reference proteome</keyword>
<evidence type="ECO:0000256" key="4">
    <source>
        <dbReference type="ARBA" id="ARBA00022963"/>
    </source>
</evidence>
<evidence type="ECO:0000256" key="5">
    <source>
        <dbReference type="ARBA" id="ARBA00023098"/>
    </source>
</evidence>
<evidence type="ECO:0000256" key="1">
    <source>
        <dbReference type="ARBA" id="ARBA00010701"/>
    </source>
</evidence>
<gene>
    <name evidence="9" type="ORF">RN001_016426</name>
</gene>
<evidence type="ECO:0000259" key="8">
    <source>
        <dbReference type="Pfam" id="PF04083"/>
    </source>
</evidence>
<keyword evidence="4" id="KW-0442">Lipid degradation</keyword>
<dbReference type="SUPFAM" id="SSF53474">
    <property type="entry name" value="alpha/beta-Hydrolases"/>
    <property type="match status" value="2"/>
</dbReference>
<keyword evidence="2 7" id="KW-0732">Signal</keyword>
<dbReference type="PANTHER" id="PTHR11005">
    <property type="entry name" value="LYSOSOMAL ACID LIPASE-RELATED"/>
    <property type="match status" value="1"/>
</dbReference>
<organism evidence="9 10">
    <name type="scientific">Aquatica leii</name>
    <dbReference type="NCBI Taxonomy" id="1421715"/>
    <lineage>
        <taxon>Eukaryota</taxon>
        <taxon>Metazoa</taxon>
        <taxon>Ecdysozoa</taxon>
        <taxon>Arthropoda</taxon>
        <taxon>Hexapoda</taxon>
        <taxon>Insecta</taxon>
        <taxon>Pterygota</taxon>
        <taxon>Neoptera</taxon>
        <taxon>Endopterygota</taxon>
        <taxon>Coleoptera</taxon>
        <taxon>Polyphaga</taxon>
        <taxon>Elateriformia</taxon>
        <taxon>Elateroidea</taxon>
        <taxon>Lampyridae</taxon>
        <taxon>Luciolinae</taxon>
        <taxon>Aquatica</taxon>
    </lineage>
</organism>
<reference evidence="10" key="1">
    <citation type="submission" date="2023-01" db="EMBL/GenBank/DDBJ databases">
        <title>Key to firefly adult light organ development and bioluminescence: homeobox transcription factors regulate luciferase expression and transportation to peroxisome.</title>
        <authorList>
            <person name="Fu X."/>
        </authorList>
    </citation>
    <scope>NUCLEOTIDE SEQUENCE [LARGE SCALE GENOMIC DNA]</scope>
</reference>
<evidence type="ECO:0000256" key="7">
    <source>
        <dbReference type="SAM" id="SignalP"/>
    </source>
</evidence>
<dbReference type="AlphaFoldDB" id="A0AAN7PP70"/>
<dbReference type="Gene3D" id="3.40.50.1820">
    <property type="entry name" value="alpha/beta hydrolase"/>
    <property type="match status" value="3"/>
</dbReference>
<accession>A0AAN7PP70</accession>
<protein>
    <recommendedName>
        <fullName evidence="8">Partial AB-hydrolase lipase domain-containing protein</fullName>
    </recommendedName>
</protein>
<dbReference type="Pfam" id="PF04083">
    <property type="entry name" value="Abhydro_lipase"/>
    <property type="match status" value="2"/>
</dbReference>
<evidence type="ECO:0000256" key="2">
    <source>
        <dbReference type="ARBA" id="ARBA00022729"/>
    </source>
</evidence>
<feature type="signal peptide" evidence="7">
    <location>
        <begin position="1"/>
        <end position="21"/>
    </location>
</feature>
<dbReference type="EMBL" id="JARPUR010000008">
    <property type="protein sequence ID" value="KAK4872302.1"/>
    <property type="molecule type" value="Genomic_DNA"/>
</dbReference>
<evidence type="ECO:0000313" key="9">
    <source>
        <dbReference type="EMBL" id="KAK4872302.1"/>
    </source>
</evidence>
<feature type="domain" description="Partial AB-hydrolase lipase" evidence="8">
    <location>
        <begin position="472"/>
        <end position="524"/>
    </location>
</feature>
<keyword evidence="3" id="KW-0378">Hydrolase</keyword>
<keyword evidence="5" id="KW-0443">Lipid metabolism</keyword>
<evidence type="ECO:0000313" key="10">
    <source>
        <dbReference type="Proteomes" id="UP001353858"/>
    </source>
</evidence>
<dbReference type="GO" id="GO:0016787">
    <property type="term" value="F:hydrolase activity"/>
    <property type="evidence" value="ECO:0007669"/>
    <property type="project" value="UniProtKB-KW"/>
</dbReference>
<dbReference type="GO" id="GO:0016042">
    <property type="term" value="P:lipid catabolic process"/>
    <property type="evidence" value="ECO:0007669"/>
    <property type="project" value="UniProtKB-KW"/>
</dbReference>
<dbReference type="InterPro" id="IPR006693">
    <property type="entry name" value="AB_hydrolase_lipase"/>
</dbReference>
<keyword evidence="6" id="KW-0325">Glycoprotein</keyword>
<name>A0AAN7PP70_9COLE</name>
<sequence>MESKPLITFFVIIQFLQPLQSLNLFPASLPKLPRLSLPDIPLIPGLSTANLTSLLDNVDFDFESKIKNAEAFYKTLPVTVTEDAKLLVPELVKKYGYPCESHTVTTTDGYILTLHRIPHGKGDSSSKNRPAVYVQHGLLCSSADWLLAGPEKSLGYILADAGYDVWLSNVRGNRYSRKHSTLDPNSAEFWNFSWHEIALNDVTAMIDYVLKQTSQDNLHYIGHSQGTTVFYVMCSEKPEYNKKIKVQMSLAPIGYMDHLVSPLIRLLARVDLGAVTKLVGANEFLPTTKFLAIVGKFLCSDNSVTQVLCTNALFALAGFNQKQMNATLLPVLMGHTPAGSATKQIFHYTQEINSGKFEKWNGGLLENKKLYNSIQPPSYNIEKITAPVYLYYSRNDWLSHEIDVNRLHEHLPNVKSALDSLANSEFLLNPNVSEICSIFLILNNVFNITQEKKILSDVRTVINIPEDATLRVPELVQKYGYPCESHTVVTTDGYILTMHRIPFGRNNNFNKYRPAVFLQHGILSGNRYSRGHLDFNPFGNKFWDFSWHEIGVYDIPEFIDYILHETNQDSLYYIGHSQGTTVFYVMCSEKPEYNRKIKLSMNLAPTAYMKHLISPPVQTLARFESQLYILSKATGIYEILPTSSLFSAAAQELCNDYVFTQIMCVDFLFLIFGPNPKQINASLMPIVAGHTPAGASAKQLLHYAQLINSGTFRKWDGGVVENLLLYGSGYPPEYRLESITAPIYLYFSRNDFMSNETDVNRLKRRLPNVKRKILISDPDFNHIDYLYAKQAPKLLYRLLIKAMRTFQ</sequence>
<dbReference type="FunFam" id="3.40.50.1820:FF:000021">
    <property type="entry name" value="Lipase"/>
    <property type="match status" value="2"/>
</dbReference>
<dbReference type="Proteomes" id="UP001353858">
    <property type="component" value="Unassembled WGS sequence"/>
</dbReference>
<comment type="similarity">
    <text evidence="1">Belongs to the AB hydrolase superfamily. Lipase family.</text>
</comment>
<proteinExistence type="inferred from homology"/>
<feature type="chain" id="PRO_5042824902" description="Partial AB-hydrolase lipase domain-containing protein" evidence="7">
    <location>
        <begin position="22"/>
        <end position="807"/>
    </location>
</feature>
<dbReference type="InterPro" id="IPR029058">
    <property type="entry name" value="AB_hydrolase_fold"/>
</dbReference>
<evidence type="ECO:0000256" key="6">
    <source>
        <dbReference type="ARBA" id="ARBA00023180"/>
    </source>
</evidence>
<evidence type="ECO:0000256" key="3">
    <source>
        <dbReference type="ARBA" id="ARBA00022801"/>
    </source>
</evidence>
<comment type="caution">
    <text evidence="9">The sequence shown here is derived from an EMBL/GenBank/DDBJ whole genome shotgun (WGS) entry which is preliminary data.</text>
</comment>